<protein>
    <submittedName>
        <fullName evidence="2">Uncharacterized protein</fullName>
    </submittedName>
</protein>
<dbReference type="EMBL" id="JACHVC010000012">
    <property type="protein sequence ID" value="MBC2607207.1"/>
    <property type="molecule type" value="Genomic_DNA"/>
</dbReference>
<dbReference type="RefSeq" id="WP_185661062.1">
    <property type="nucleotide sequence ID" value="NZ_CAWPOO010000012.1"/>
</dbReference>
<reference evidence="2 3" key="1">
    <citation type="submission" date="2020-07" db="EMBL/GenBank/DDBJ databases">
        <authorList>
            <person name="Feng X."/>
        </authorList>
    </citation>
    <scope>NUCLEOTIDE SEQUENCE [LARGE SCALE GENOMIC DNA]</scope>
    <source>
        <strain evidence="2 3">JCM23202</strain>
    </source>
</reference>
<feature type="transmembrane region" description="Helical" evidence="1">
    <location>
        <begin position="12"/>
        <end position="30"/>
    </location>
</feature>
<keyword evidence="1" id="KW-0472">Membrane</keyword>
<name>A0A7X1EAX5_9BACT</name>
<keyword evidence="1" id="KW-1133">Transmembrane helix</keyword>
<organism evidence="2 3">
    <name type="scientific">Pelagicoccus albus</name>
    <dbReference type="NCBI Taxonomy" id="415222"/>
    <lineage>
        <taxon>Bacteria</taxon>
        <taxon>Pseudomonadati</taxon>
        <taxon>Verrucomicrobiota</taxon>
        <taxon>Opitutia</taxon>
        <taxon>Puniceicoccales</taxon>
        <taxon>Pelagicoccaceae</taxon>
        <taxon>Pelagicoccus</taxon>
    </lineage>
</organism>
<evidence type="ECO:0000313" key="3">
    <source>
        <dbReference type="Proteomes" id="UP000526501"/>
    </source>
</evidence>
<dbReference type="Proteomes" id="UP000526501">
    <property type="component" value="Unassembled WGS sequence"/>
</dbReference>
<accession>A0A7X1EAX5</accession>
<feature type="transmembrane region" description="Helical" evidence="1">
    <location>
        <begin position="42"/>
        <end position="60"/>
    </location>
</feature>
<feature type="transmembrane region" description="Helical" evidence="1">
    <location>
        <begin position="66"/>
        <end position="87"/>
    </location>
</feature>
<gene>
    <name evidence="2" type="ORF">H5P27_14225</name>
</gene>
<sequence length="295" mass="34495">MPDQSLTLFEEIFVYVCVASSVGLALLNSRVSSLKVSVLNRWARWFGVSFGLAYLIYDAGWLNRPFWVIGAIFFLGWLLVETVYTWLAINALSKSNMALFPRFSENNTGEEWPAQKKLIEIKDWLKAKSFSRSRAVLADIGQGLFIRSSVFQSDDNKIRFQILFVPQANGDIGFCFSFTSETEDNERIITDNLYMPYGGFYPENWSVIRKPWTRSVVELYKVHRRRLEKLNLSTYELDPIDELNRQQQVLEQINVKEGFLFPPHLQEDYGRITWEGRYRVWKEVWMLNYFGVSLA</sequence>
<evidence type="ECO:0000256" key="1">
    <source>
        <dbReference type="SAM" id="Phobius"/>
    </source>
</evidence>
<keyword evidence="3" id="KW-1185">Reference proteome</keyword>
<proteinExistence type="predicted"/>
<dbReference type="AlphaFoldDB" id="A0A7X1EAX5"/>
<evidence type="ECO:0000313" key="2">
    <source>
        <dbReference type="EMBL" id="MBC2607207.1"/>
    </source>
</evidence>
<comment type="caution">
    <text evidence="2">The sequence shown here is derived from an EMBL/GenBank/DDBJ whole genome shotgun (WGS) entry which is preliminary data.</text>
</comment>
<keyword evidence="1" id="KW-0812">Transmembrane</keyword>